<dbReference type="AlphaFoldDB" id="F0W3K2"/>
<keyword evidence="6" id="KW-0808">Transferase</keyword>
<evidence type="ECO:0000256" key="1">
    <source>
        <dbReference type="ARBA" id="ARBA00004123"/>
    </source>
</evidence>
<dbReference type="GO" id="GO:0000408">
    <property type="term" value="C:EKC/KEOPS complex"/>
    <property type="evidence" value="ECO:0007669"/>
    <property type="project" value="TreeGrafter"/>
</dbReference>
<comment type="catalytic activity">
    <reaction evidence="14">
        <text>L-seryl-[protein] + ATP = O-phospho-L-seryl-[protein] + ADP + H(+)</text>
        <dbReference type="Rhea" id="RHEA:17989"/>
        <dbReference type="Rhea" id="RHEA-COMP:9863"/>
        <dbReference type="Rhea" id="RHEA-COMP:11604"/>
        <dbReference type="ChEBI" id="CHEBI:15378"/>
        <dbReference type="ChEBI" id="CHEBI:29999"/>
        <dbReference type="ChEBI" id="CHEBI:30616"/>
        <dbReference type="ChEBI" id="CHEBI:83421"/>
        <dbReference type="ChEBI" id="CHEBI:456216"/>
        <dbReference type="EC" id="2.7.11.1"/>
    </reaction>
</comment>
<dbReference type="EMBL" id="FR824065">
    <property type="protein sequence ID" value="CCA16292.1"/>
    <property type="molecule type" value="Genomic_DNA"/>
</dbReference>
<dbReference type="PANTHER" id="PTHR12209:SF0">
    <property type="entry name" value="EKC_KEOPS COMPLEX SUBUNIT TP53RK"/>
    <property type="match status" value="1"/>
</dbReference>
<keyword evidence="12" id="KW-0539">Nucleus</keyword>
<evidence type="ECO:0000256" key="4">
    <source>
        <dbReference type="ARBA" id="ARBA00022527"/>
    </source>
</evidence>
<dbReference type="GO" id="GO:0005524">
    <property type="term" value="F:ATP binding"/>
    <property type="evidence" value="ECO:0007669"/>
    <property type="project" value="UniProtKB-KW"/>
</dbReference>
<evidence type="ECO:0000256" key="6">
    <source>
        <dbReference type="ARBA" id="ARBA00022679"/>
    </source>
</evidence>
<dbReference type="GO" id="GO:0004674">
    <property type="term" value="F:protein serine/threonine kinase activity"/>
    <property type="evidence" value="ECO:0007669"/>
    <property type="project" value="UniProtKB-KW"/>
</dbReference>
<reference evidence="16" key="1">
    <citation type="journal article" date="2011" name="PLoS Biol.">
        <title>Gene gain and loss during evolution of obligate parasitism in the white rust pathogen of Arabidopsis thaliana.</title>
        <authorList>
            <person name="Kemen E."/>
            <person name="Gardiner A."/>
            <person name="Schultz-Larsen T."/>
            <person name="Kemen A.C."/>
            <person name="Balmuth A.L."/>
            <person name="Robert-Seilaniantz A."/>
            <person name="Bailey K."/>
            <person name="Holub E."/>
            <person name="Studholme D.J."/>
            <person name="Maclean D."/>
            <person name="Jones J.D."/>
        </authorList>
    </citation>
    <scope>NUCLEOTIDE SEQUENCE</scope>
</reference>
<dbReference type="FunFam" id="1.10.510.10:FF:000323">
    <property type="entry name" value="TP53-regulating kinase, putative"/>
    <property type="match status" value="1"/>
</dbReference>
<comment type="catalytic activity">
    <reaction evidence="13">
        <text>L-threonyl-[protein] + ATP = O-phospho-L-threonyl-[protein] + ADP + H(+)</text>
        <dbReference type="Rhea" id="RHEA:46608"/>
        <dbReference type="Rhea" id="RHEA-COMP:11060"/>
        <dbReference type="Rhea" id="RHEA-COMP:11605"/>
        <dbReference type="ChEBI" id="CHEBI:15378"/>
        <dbReference type="ChEBI" id="CHEBI:30013"/>
        <dbReference type="ChEBI" id="CHEBI:30616"/>
        <dbReference type="ChEBI" id="CHEBI:61977"/>
        <dbReference type="ChEBI" id="CHEBI:456216"/>
        <dbReference type="EC" id="2.7.11.1"/>
    </reaction>
</comment>
<dbReference type="Pfam" id="PF00069">
    <property type="entry name" value="Pkinase"/>
    <property type="match status" value="1"/>
</dbReference>
<keyword evidence="8" id="KW-0547">Nucleotide-binding</keyword>
<dbReference type="GO" id="GO:0070525">
    <property type="term" value="P:tRNA threonylcarbamoyladenosine metabolic process"/>
    <property type="evidence" value="ECO:0007669"/>
    <property type="project" value="TreeGrafter"/>
</dbReference>
<evidence type="ECO:0000313" key="16">
    <source>
        <dbReference type="EMBL" id="CCA15645.1"/>
    </source>
</evidence>
<evidence type="ECO:0000259" key="15">
    <source>
        <dbReference type="PROSITE" id="PS50011"/>
    </source>
</evidence>
<dbReference type="InterPro" id="IPR022495">
    <property type="entry name" value="Bud32"/>
</dbReference>
<dbReference type="PANTHER" id="PTHR12209">
    <property type="entry name" value="NON-SPECIFIC SERINE/THREONINE PROTEIN KINASE"/>
    <property type="match status" value="1"/>
</dbReference>
<dbReference type="GO" id="GO:0008033">
    <property type="term" value="P:tRNA processing"/>
    <property type="evidence" value="ECO:0007669"/>
    <property type="project" value="UniProtKB-KW"/>
</dbReference>
<dbReference type="Gene3D" id="3.30.200.20">
    <property type="entry name" value="Phosphorylase Kinase, domain 1"/>
    <property type="match status" value="1"/>
</dbReference>
<dbReference type="GO" id="GO:0005634">
    <property type="term" value="C:nucleus"/>
    <property type="evidence" value="ECO:0007669"/>
    <property type="project" value="UniProtKB-SubCell"/>
</dbReference>
<dbReference type="HOGENOM" id="CLU_063953_0_0_1"/>
<dbReference type="SUPFAM" id="SSF56112">
    <property type="entry name" value="Protein kinase-like (PK-like)"/>
    <property type="match status" value="1"/>
</dbReference>
<keyword evidence="10" id="KW-0378">Hydrolase</keyword>
<evidence type="ECO:0000256" key="11">
    <source>
        <dbReference type="ARBA" id="ARBA00022840"/>
    </source>
</evidence>
<keyword evidence="9 16" id="KW-0418">Kinase</keyword>
<dbReference type="PROSITE" id="PS50011">
    <property type="entry name" value="PROTEIN_KINASE_DOM"/>
    <property type="match status" value="1"/>
</dbReference>
<dbReference type="EC" id="2.7.11.1" evidence="3"/>
<keyword evidence="5" id="KW-0597">Phosphoprotein</keyword>
<comment type="similarity">
    <text evidence="2">Belongs to the protein kinase superfamily. BUD32 family.</text>
</comment>
<dbReference type="InterPro" id="IPR011009">
    <property type="entry name" value="Kinase-like_dom_sf"/>
</dbReference>
<feature type="domain" description="Protein kinase" evidence="15">
    <location>
        <begin position="1"/>
        <end position="219"/>
    </location>
</feature>
<evidence type="ECO:0000256" key="7">
    <source>
        <dbReference type="ARBA" id="ARBA00022694"/>
    </source>
</evidence>
<evidence type="ECO:0000256" key="12">
    <source>
        <dbReference type="ARBA" id="ARBA00023242"/>
    </source>
</evidence>
<keyword evidence="11" id="KW-0067">ATP-binding</keyword>
<evidence type="ECO:0000313" key="17">
    <source>
        <dbReference type="EMBL" id="CCA16292.1"/>
    </source>
</evidence>
<dbReference type="NCBIfam" id="TIGR03724">
    <property type="entry name" value="arch_bud32"/>
    <property type="match status" value="1"/>
</dbReference>
<name>F0W3K2_9STRA</name>
<dbReference type="InterPro" id="IPR000719">
    <property type="entry name" value="Prot_kinase_dom"/>
</dbReference>
<keyword evidence="7" id="KW-0819">tRNA processing</keyword>
<keyword evidence="4" id="KW-0723">Serine/threonine-protein kinase</keyword>
<dbReference type="GO" id="GO:0016787">
    <property type="term" value="F:hydrolase activity"/>
    <property type="evidence" value="ECO:0007669"/>
    <property type="project" value="UniProtKB-KW"/>
</dbReference>
<evidence type="ECO:0000256" key="14">
    <source>
        <dbReference type="ARBA" id="ARBA00048679"/>
    </source>
</evidence>
<evidence type="ECO:0000256" key="8">
    <source>
        <dbReference type="ARBA" id="ARBA00022741"/>
    </source>
</evidence>
<gene>
    <name evidence="16" type="primary">AlNc14C13G1564</name>
    <name evidence="17" type="synonym">AlNc14C20G2067</name>
    <name evidence="16" type="ORF">ALNC14_017880</name>
    <name evidence="17" type="ORF">ALNC14_024350</name>
</gene>
<accession>F0W3K2</accession>
<evidence type="ECO:0000256" key="9">
    <source>
        <dbReference type="ARBA" id="ARBA00022777"/>
    </source>
</evidence>
<evidence type="ECO:0000256" key="2">
    <source>
        <dbReference type="ARBA" id="ARBA00010630"/>
    </source>
</evidence>
<dbReference type="GO" id="GO:0005829">
    <property type="term" value="C:cytosol"/>
    <property type="evidence" value="ECO:0007669"/>
    <property type="project" value="TreeGrafter"/>
</dbReference>
<organism evidence="16">
    <name type="scientific">Albugo laibachii Nc14</name>
    <dbReference type="NCBI Taxonomy" id="890382"/>
    <lineage>
        <taxon>Eukaryota</taxon>
        <taxon>Sar</taxon>
        <taxon>Stramenopiles</taxon>
        <taxon>Oomycota</taxon>
        <taxon>Peronosporomycetes</taxon>
        <taxon>Albuginales</taxon>
        <taxon>Albuginaceae</taxon>
        <taxon>Albugo</taxon>
    </lineage>
</organism>
<evidence type="ECO:0000256" key="13">
    <source>
        <dbReference type="ARBA" id="ARBA00047899"/>
    </source>
</evidence>
<sequence length="219" mass="24552">MASMLLSQGAEAKVYKSKFGGRDCVIKERIAKPYRLAVLDQKLSHRRLIQEVRCMMKCKQNGVATPSIYLVDEDNGRIYFEYVSGSTLKEYFQNEHAKGGCYSCEALEIAYKTGAIIAKMHEANIVHGDLTTSNILQSCPGKTDVVLIDFGLASSNPLPEDKAVDLYVMERAFHSTHVDCDALMEVVLRAYRKHYPGADAVLQKLTQVRLRGRKRTMLG</sequence>
<evidence type="ECO:0000256" key="10">
    <source>
        <dbReference type="ARBA" id="ARBA00022801"/>
    </source>
</evidence>
<dbReference type="EMBL" id="FR824058">
    <property type="protein sequence ID" value="CCA15645.1"/>
    <property type="molecule type" value="Genomic_DNA"/>
</dbReference>
<evidence type="ECO:0000256" key="3">
    <source>
        <dbReference type="ARBA" id="ARBA00012513"/>
    </source>
</evidence>
<dbReference type="FunFam" id="3.30.200.20:FF:000201">
    <property type="entry name" value="TP53-regulating kinase isoform X1"/>
    <property type="match status" value="1"/>
</dbReference>
<proteinExistence type="inferred from homology"/>
<reference evidence="16" key="2">
    <citation type="submission" date="2011-02" db="EMBL/GenBank/DDBJ databases">
        <authorList>
            <person name="MacLean D."/>
        </authorList>
    </citation>
    <scope>NUCLEOTIDE SEQUENCE</scope>
</reference>
<dbReference type="SMART" id="SM00220">
    <property type="entry name" value="S_TKc"/>
    <property type="match status" value="1"/>
</dbReference>
<dbReference type="Gene3D" id="1.10.510.10">
    <property type="entry name" value="Transferase(Phosphotransferase) domain 1"/>
    <property type="match status" value="1"/>
</dbReference>
<protein>
    <recommendedName>
        <fullName evidence="3">non-specific serine/threonine protein kinase</fullName>
        <ecNumber evidence="3">2.7.11.1</ecNumber>
    </recommendedName>
</protein>
<comment type="subcellular location">
    <subcellularLocation>
        <location evidence="1">Nucleus</location>
    </subcellularLocation>
</comment>
<evidence type="ECO:0000256" key="5">
    <source>
        <dbReference type="ARBA" id="ARBA00022553"/>
    </source>
</evidence>